<comment type="caution">
    <text evidence="2">The sequence shown here is derived from an EMBL/GenBank/DDBJ whole genome shotgun (WGS) entry which is preliminary data.</text>
</comment>
<organism evidence="2 3">
    <name type="scientific">Bursaphelenchus okinawaensis</name>
    <dbReference type="NCBI Taxonomy" id="465554"/>
    <lineage>
        <taxon>Eukaryota</taxon>
        <taxon>Metazoa</taxon>
        <taxon>Ecdysozoa</taxon>
        <taxon>Nematoda</taxon>
        <taxon>Chromadorea</taxon>
        <taxon>Rhabditida</taxon>
        <taxon>Tylenchina</taxon>
        <taxon>Tylenchomorpha</taxon>
        <taxon>Aphelenchoidea</taxon>
        <taxon>Aphelenchoididae</taxon>
        <taxon>Bursaphelenchus</taxon>
    </lineage>
</organism>
<dbReference type="AlphaFoldDB" id="A0A811KS19"/>
<name>A0A811KS19_9BILA</name>
<sequence>MSLSSPGDETPSPSDRQNASVCDSEGKYDYTKSSEVGTGVEKLYNMFQAEWNSVNGLTKTEMLSSLSQGTKPKSSSNQNHQKLGHDVVSKVTLPKSQSPFAIAVFKAVAPYAHLLLEGKETSGRNKQIWDKIHNDFVTKHPDLNQSGLRRRMQVAWAMKKYNTKRKKGPLNEVDKTIVSAVEQSRTNLPLIPLESTPKKIKKSIQQKELDEVLTEDVALIPEIGDIIYAGTKNNLRRPRGRPRKCDGVTRSGPSATLYISPSSSKPLNLQKLLGIDRSIDVDDTRSVNVDESANL</sequence>
<protein>
    <submittedName>
        <fullName evidence="2">Uncharacterized protein</fullName>
    </submittedName>
</protein>
<feature type="region of interest" description="Disordered" evidence="1">
    <location>
        <begin position="1"/>
        <end position="32"/>
    </location>
</feature>
<dbReference type="Proteomes" id="UP000783686">
    <property type="component" value="Unassembled WGS sequence"/>
</dbReference>
<feature type="region of interest" description="Disordered" evidence="1">
    <location>
        <begin position="64"/>
        <end position="83"/>
    </location>
</feature>
<feature type="compositionally biased region" description="Polar residues" evidence="1">
    <location>
        <begin position="1"/>
        <end position="21"/>
    </location>
</feature>
<dbReference type="EMBL" id="CAJFDH010000004">
    <property type="protein sequence ID" value="CAD5218084.1"/>
    <property type="molecule type" value="Genomic_DNA"/>
</dbReference>
<reference evidence="2" key="1">
    <citation type="submission" date="2020-09" db="EMBL/GenBank/DDBJ databases">
        <authorList>
            <person name="Kikuchi T."/>
        </authorList>
    </citation>
    <scope>NUCLEOTIDE SEQUENCE</scope>
    <source>
        <strain evidence="2">SH1</strain>
    </source>
</reference>
<keyword evidence="3" id="KW-1185">Reference proteome</keyword>
<dbReference type="OrthoDB" id="10554369at2759"/>
<evidence type="ECO:0000313" key="3">
    <source>
        <dbReference type="Proteomes" id="UP000614601"/>
    </source>
</evidence>
<accession>A0A811KS19</accession>
<gene>
    <name evidence="2" type="ORF">BOKJ2_LOCUS7294</name>
</gene>
<proteinExistence type="predicted"/>
<evidence type="ECO:0000256" key="1">
    <source>
        <dbReference type="SAM" id="MobiDB-lite"/>
    </source>
</evidence>
<dbReference type="EMBL" id="CAJFCW020000004">
    <property type="protein sequence ID" value="CAG9109206.1"/>
    <property type="molecule type" value="Genomic_DNA"/>
</dbReference>
<evidence type="ECO:0000313" key="2">
    <source>
        <dbReference type="EMBL" id="CAD5218084.1"/>
    </source>
</evidence>
<feature type="region of interest" description="Disordered" evidence="1">
    <location>
        <begin position="235"/>
        <end position="260"/>
    </location>
</feature>
<dbReference type="Proteomes" id="UP000614601">
    <property type="component" value="Unassembled WGS sequence"/>
</dbReference>
<feature type="compositionally biased region" description="Polar residues" evidence="1">
    <location>
        <begin position="251"/>
        <end position="260"/>
    </location>
</feature>
<feature type="compositionally biased region" description="Polar residues" evidence="1">
    <location>
        <begin position="64"/>
        <end position="81"/>
    </location>
</feature>